<dbReference type="InterPro" id="IPR014030">
    <property type="entry name" value="Ketoacyl_synth_N"/>
</dbReference>
<keyword evidence="6" id="KW-1185">Reference proteome</keyword>
<dbReference type="InterPro" id="IPR014031">
    <property type="entry name" value="Ketoacyl_synth_C"/>
</dbReference>
<dbReference type="SUPFAM" id="SSF53901">
    <property type="entry name" value="Thiolase-like"/>
    <property type="match status" value="1"/>
</dbReference>
<dbReference type="PANTHER" id="PTHR11712:SF336">
    <property type="entry name" value="3-OXOACYL-[ACYL-CARRIER-PROTEIN] SYNTHASE, MITOCHONDRIAL"/>
    <property type="match status" value="1"/>
</dbReference>
<dbReference type="InterPro" id="IPR018201">
    <property type="entry name" value="Ketoacyl_synth_AS"/>
</dbReference>
<accession>A0A7W7YMQ8</accession>
<dbReference type="PROSITE" id="PS52004">
    <property type="entry name" value="KS3_2"/>
    <property type="match status" value="1"/>
</dbReference>
<dbReference type="GO" id="GO:0006633">
    <property type="term" value="P:fatty acid biosynthetic process"/>
    <property type="evidence" value="ECO:0007669"/>
    <property type="project" value="InterPro"/>
</dbReference>
<dbReference type="RefSeq" id="WP_184210105.1">
    <property type="nucleotide sequence ID" value="NZ_JACHIF010000006.1"/>
</dbReference>
<protein>
    <submittedName>
        <fullName evidence="5">3-oxoacyl-[acyl-carrier-protein] synthase II</fullName>
        <ecNumber evidence="5">2.3.1.179</ecNumber>
    </submittedName>
</protein>
<dbReference type="Gene3D" id="3.40.47.10">
    <property type="match status" value="1"/>
</dbReference>
<evidence type="ECO:0000256" key="1">
    <source>
        <dbReference type="ARBA" id="ARBA00008467"/>
    </source>
</evidence>
<dbReference type="GO" id="GO:0004315">
    <property type="term" value="F:3-oxoacyl-[acyl-carrier-protein] synthase activity"/>
    <property type="evidence" value="ECO:0007669"/>
    <property type="project" value="UniProtKB-EC"/>
</dbReference>
<reference evidence="5 6" key="1">
    <citation type="submission" date="2020-08" db="EMBL/GenBank/DDBJ databases">
        <title>Genomic Encyclopedia of Type Strains, Phase IV (KMG-IV): sequencing the most valuable type-strain genomes for metagenomic binning, comparative biology and taxonomic classification.</title>
        <authorList>
            <person name="Goeker M."/>
        </authorList>
    </citation>
    <scope>NUCLEOTIDE SEQUENCE [LARGE SCALE GENOMIC DNA]</scope>
    <source>
        <strain evidence="5 6">DSM 12251</strain>
    </source>
</reference>
<gene>
    <name evidence="5" type="ORF">HNQ64_003152</name>
</gene>
<dbReference type="GO" id="GO:0005829">
    <property type="term" value="C:cytosol"/>
    <property type="evidence" value="ECO:0007669"/>
    <property type="project" value="TreeGrafter"/>
</dbReference>
<dbReference type="InterPro" id="IPR016039">
    <property type="entry name" value="Thiolase-like"/>
</dbReference>
<dbReference type="InterPro" id="IPR000794">
    <property type="entry name" value="Beta-ketoacyl_synthase"/>
</dbReference>
<dbReference type="Pfam" id="PF00109">
    <property type="entry name" value="ketoacyl-synt"/>
    <property type="match status" value="1"/>
</dbReference>
<dbReference type="PROSITE" id="PS00606">
    <property type="entry name" value="KS3_1"/>
    <property type="match status" value="1"/>
</dbReference>
<keyword evidence="5" id="KW-0012">Acyltransferase</keyword>
<evidence type="ECO:0000256" key="2">
    <source>
        <dbReference type="ARBA" id="ARBA00022679"/>
    </source>
</evidence>
<comment type="caution">
    <text evidence="5">The sequence shown here is derived from an EMBL/GenBank/DDBJ whole genome shotgun (WGS) entry which is preliminary data.</text>
</comment>
<dbReference type="PANTHER" id="PTHR11712">
    <property type="entry name" value="POLYKETIDE SYNTHASE-RELATED"/>
    <property type="match status" value="1"/>
</dbReference>
<dbReference type="AlphaFoldDB" id="A0A7W7YMQ8"/>
<evidence type="ECO:0000313" key="6">
    <source>
        <dbReference type="Proteomes" id="UP000534294"/>
    </source>
</evidence>
<proteinExistence type="inferred from homology"/>
<organism evidence="5 6">
    <name type="scientific">Prosthecobacter dejongeii</name>
    <dbReference type="NCBI Taxonomy" id="48465"/>
    <lineage>
        <taxon>Bacteria</taxon>
        <taxon>Pseudomonadati</taxon>
        <taxon>Verrucomicrobiota</taxon>
        <taxon>Verrucomicrobiia</taxon>
        <taxon>Verrucomicrobiales</taxon>
        <taxon>Verrucomicrobiaceae</taxon>
        <taxon>Prosthecobacter</taxon>
    </lineage>
</organism>
<evidence type="ECO:0000313" key="5">
    <source>
        <dbReference type="EMBL" id="MBB5038887.1"/>
    </source>
</evidence>
<dbReference type="EMBL" id="JACHIF010000006">
    <property type="protein sequence ID" value="MBB5038887.1"/>
    <property type="molecule type" value="Genomic_DNA"/>
</dbReference>
<dbReference type="Pfam" id="PF02801">
    <property type="entry name" value="Ketoacyl-synt_C"/>
    <property type="match status" value="1"/>
</dbReference>
<dbReference type="EC" id="2.3.1.179" evidence="5"/>
<sequence length="360" mass="37662">MSRSIAITAAETACALGDTLDASLATWQAGRSGLSQQEGLLAGRIADRSVLKGRRYGAASNLGVQVARRAVARAGWSEAETRNAWLFAASSRGNAGELLGSHAWRRPSRRFSASNTLHSEIAAAISIELGIRGPWQMISNGCSAGLDALGFAWMALQAGLTQRALVVAVDLPLYPELLRDFQDTRLLSTSGRNDPLSPHTSGFHPGEAGVALTLELGGQGPVVKRYAANSDAYDSLVIPEDGAPLAELLAGFEKPALLCPHATGTANHAQAEMNALRSTYPQAPPLLLLKPFTGHTLGASGLLDIALISEALRCRAMPGNLSGLTCPDSLCLDLPPKPQSVLKIASGMGGHNAAVLLTHE</sequence>
<evidence type="ECO:0000256" key="3">
    <source>
        <dbReference type="RuleBase" id="RU003694"/>
    </source>
</evidence>
<comment type="similarity">
    <text evidence="1 3">Belongs to the thiolase-like superfamily. Beta-ketoacyl-ACP synthases family.</text>
</comment>
<dbReference type="InterPro" id="IPR020841">
    <property type="entry name" value="PKS_Beta-ketoAc_synthase_dom"/>
</dbReference>
<name>A0A7W7YMQ8_9BACT</name>
<keyword evidence="2 3" id="KW-0808">Transferase</keyword>
<evidence type="ECO:0000259" key="4">
    <source>
        <dbReference type="PROSITE" id="PS52004"/>
    </source>
</evidence>
<feature type="domain" description="Ketosynthase family 3 (KS3)" evidence="4">
    <location>
        <begin position="1"/>
        <end position="359"/>
    </location>
</feature>
<dbReference type="Proteomes" id="UP000534294">
    <property type="component" value="Unassembled WGS sequence"/>
</dbReference>